<dbReference type="SUPFAM" id="SSF56112">
    <property type="entry name" value="Protein kinase-like (PK-like)"/>
    <property type="match status" value="1"/>
</dbReference>
<dbReference type="PANTHER" id="PTHR44329:SF214">
    <property type="entry name" value="PROTEIN KINASE DOMAIN-CONTAINING PROTEIN"/>
    <property type="match status" value="1"/>
</dbReference>
<dbReference type="PROSITE" id="PS00108">
    <property type="entry name" value="PROTEIN_KINASE_ST"/>
    <property type="match status" value="1"/>
</dbReference>
<reference evidence="3" key="2">
    <citation type="submission" date="2019-06" db="EMBL/GenBank/DDBJ databases">
        <title>Genomics analysis of Aphanomyces spp. identifies a new class of oomycete effector associated with host adaptation.</title>
        <authorList>
            <person name="Gaulin E."/>
        </authorList>
    </citation>
    <scope>NUCLEOTIDE SEQUENCE</scope>
    <source>
        <strain evidence="3">CBS 578.67</strain>
    </source>
</reference>
<evidence type="ECO:0000313" key="4">
    <source>
        <dbReference type="EMBL" id="VFT89415.1"/>
    </source>
</evidence>
<sequence length="635" mass="70904">MCRYIDWTAKAIQTYNQTTSQFEIVDRECNVMPNTTNFQAVGDIHFYPGQRLSYVNRPELVDLEHAIFPKSLGSLELQNVGLRSMSMLRQSNEGFGNSTAWPIALEHLYLTDMSIDELPATMPRHKLDLKLRNVSIANMASFGSIRPINLEIKLVKNLLLQNVDFATLQTWLATSFESTTVESISNVQFKDAITLIWTNCSIRNIANVEIRDLRFVVLSNVHISNWTMDTKTFTVMSALSPSFIFYENGGSKLSPGWKTSNTSFVYDKTLCEKQRGTTELLWSQANLTVCVVSNSYATQASASLVVGTAAGVVVLLAGVGVFLRIRKLPSTNDKYTLTLSADEEAKINMHDLSPIRIPFKEVVLGKLVASGAFADVWLGSYGGDAVAIKILHPNCISVAQLQSFVAEIQLMMQFDSPYIVQLVGACWTTPVNVQCVMEFMDGGDMRDYLACHRSEEISWAEKFAHIISIVEGLAYLHQMDVIHRDLKSKNIVLDSMKGTKLTDFGIAKEDAIQTMTLGVGTVRWMAPEVIYDKGYTVAADVYSFGIVLSEFDTHEIPYLHVLNAVNDQPMSDMNVSIQVATAGLRPTFSSNMPEWLRQIAVQCLAQNPDDRPTAYYLTQVIWTKSRTEPLAPKKL</sequence>
<evidence type="ECO:0000313" key="5">
    <source>
        <dbReference type="Proteomes" id="UP000332933"/>
    </source>
</evidence>
<dbReference type="AlphaFoldDB" id="A0A485KW99"/>
<dbReference type="PRINTS" id="PR00109">
    <property type="entry name" value="TYRKINASE"/>
</dbReference>
<evidence type="ECO:0000313" key="3">
    <source>
        <dbReference type="EMBL" id="KAF0696710.1"/>
    </source>
</evidence>
<dbReference type="InterPro" id="IPR001245">
    <property type="entry name" value="Ser-Thr/Tyr_kinase_cat_dom"/>
</dbReference>
<evidence type="ECO:0000256" key="1">
    <source>
        <dbReference type="SAM" id="Phobius"/>
    </source>
</evidence>
<keyword evidence="1" id="KW-0472">Membrane</keyword>
<keyword evidence="1" id="KW-0812">Transmembrane</keyword>
<dbReference type="EMBL" id="VJMH01005375">
    <property type="protein sequence ID" value="KAF0696710.1"/>
    <property type="molecule type" value="Genomic_DNA"/>
</dbReference>
<feature type="transmembrane region" description="Helical" evidence="1">
    <location>
        <begin position="304"/>
        <end position="325"/>
    </location>
</feature>
<dbReference type="GO" id="GO:0004674">
    <property type="term" value="F:protein serine/threonine kinase activity"/>
    <property type="evidence" value="ECO:0007669"/>
    <property type="project" value="TreeGrafter"/>
</dbReference>
<proteinExistence type="predicted"/>
<dbReference type="Gene3D" id="1.10.510.10">
    <property type="entry name" value="Transferase(Phosphotransferase) domain 1"/>
    <property type="match status" value="1"/>
</dbReference>
<dbReference type="PANTHER" id="PTHR44329">
    <property type="entry name" value="SERINE/THREONINE-PROTEIN KINASE TNNI3K-RELATED"/>
    <property type="match status" value="1"/>
</dbReference>
<dbReference type="Gene3D" id="3.30.200.20">
    <property type="entry name" value="Phosphorylase Kinase, domain 1"/>
    <property type="match status" value="1"/>
</dbReference>
<dbReference type="EMBL" id="CAADRA010005396">
    <property type="protein sequence ID" value="VFT89415.1"/>
    <property type="molecule type" value="Genomic_DNA"/>
</dbReference>
<gene>
    <name evidence="4" type="primary">Aste57867_12564</name>
    <name evidence="3" type="ORF">As57867_012518</name>
    <name evidence="4" type="ORF">ASTE57867_12564</name>
</gene>
<accession>A0A485KW99</accession>
<keyword evidence="5" id="KW-1185">Reference proteome</keyword>
<name>A0A485KW99_9STRA</name>
<dbReference type="InterPro" id="IPR011009">
    <property type="entry name" value="Kinase-like_dom_sf"/>
</dbReference>
<dbReference type="GO" id="GO:0005524">
    <property type="term" value="F:ATP binding"/>
    <property type="evidence" value="ECO:0007669"/>
    <property type="project" value="InterPro"/>
</dbReference>
<dbReference type="OrthoDB" id="26722at2759"/>
<keyword evidence="1" id="KW-1133">Transmembrane helix</keyword>
<dbReference type="PROSITE" id="PS50011">
    <property type="entry name" value="PROTEIN_KINASE_DOM"/>
    <property type="match status" value="1"/>
</dbReference>
<reference evidence="4 5" key="1">
    <citation type="submission" date="2019-03" db="EMBL/GenBank/DDBJ databases">
        <authorList>
            <person name="Gaulin E."/>
            <person name="Dumas B."/>
        </authorList>
    </citation>
    <scope>NUCLEOTIDE SEQUENCE [LARGE SCALE GENOMIC DNA]</scope>
    <source>
        <strain evidence="4">CBS 568.67</strain>
    </source>
</reference>
<evidence type="ECO:0000259" key="2">
    <source>
        <dbReference type="PROSITE" id="PS50011"/>
    </source>
</evidence>
<feature type="domain" description="Protein kinase" evidence="2">
    <location>
        <begin position="362"/>
        <end position="623"/>
    </location>
</feature>
<organism evidence="4 5">
    <name type="scientific">Aphanomyces stellatus</name>
    <dbReference type="NCBI Taxonomy" id="120398"/>
    <lineage>
        <taxon>Eukaryota</taxon>
        <taxon>Sar</taxon>
        <taxon>Stramenopiles</taxon>
        <taxon>Oomycota</taxon>
        <taxon>Saprolegniomycetes</taxon>
        <taxon>Saprolegniales</taxon>
        <taxon>Verrucalvaceae</taxon>
        <taxon>Aphanomyces</taxon>
    </lineage>
</organism>
<dbReference type="InterPro" id="IPR008271">
    <property type="entry name" value="Ser/Thr_kinase_AS"/>
</dbReference>
<protein>
    <submittedName>
        <fullName evidence="4">Aste57867_12564 protein</fullName>
    </submittedName>
</protein>
<dbReference type="SMART" id="SM00220">
    <property type="entry name" value="S_TKc"/>
    <property type="match status" value="1"/>
</dbReference>
<dbReference type="InterPro" id="IPR051681">
    <property type="entry name" value="Ser/Thr_Kinases-Pseudokinases"/>
</dbReference>
<dbReference type="InterPro" id="IPR000719">
    <property type="entry name" value="Prot_kinase_dom"/>
</dbReference>
<dbReference type="Proteomes" id="UP000332933">
    <property type="component" value="Unassembled WGS sequence"/>
</dbReference>
<dbReference type="Pfam" id="PF07714">
    <property type="entry name" value="PK_Tyr_Ser-Thr"/>
    <property type="match status" value="1"/>
</dbReference>